<name>A0ABD2ZUG9_9GENT</name>
<dbReference type="AlphaFoldDB" id="A0ABD2ZUG9"/>
<keyword evidence="3" id="KW-1185">Reference proteome</keyword>
<dbReference type="NCBIfam" id="TIGR01571">
    <property type="entry name" value="A_thal_Cys_rich"/>
    <property type="match status" value="1"/>
</dbReference>
<dbReference type="CDD" id="cd21037">
    <property type="entry name" value="MLKL_NTD"/>
    <property type="match status" value="1"/>
</dbReference>
<dbReference type="Pfam" id="PF04749">
    <property type="entry name" value="PLAC8"/>
    <property type="match status" value="1"/>
</dbReference>
<reference evidence="2 3" key="1">
    <citation type="submission" date="2024-11" db="EMBL/GenBank/DDBJ databases">
        <title>A near-complete genome assembly of Cinchona calisaya.</title>
        <authorList>
            <person name="Lian D.C."/>
            <person name="Zhao X.W."/>
            <person name="Wei L."/>
        </authorList>
    </citation>
    <scope>NUCLEOTIDE SEQUENCE [LARGE SCALE GENOMIC DNA]</scope>
    <source>
        <tissue evidence="2">Nenye</tissue>
    </source>
</reference>
<feature type="domain" description="MCAfunc" evidence="1">
    <location>
        <begin position="15"/>
        <end position="159"/>
    </location>
</feature>
<gene>
    <name evidence="2" type="ORF">ACH5RR_019402</name>
</gene>
<proteinExistence type="predicted"/>
<dbReference type="PANTHER" id="PTHR46604:SF2">
    <property type="entry name" value="MCAFUNC DOMAIN-CONTAINING PROTEIN"/>
    <property type="match status" value="1"/>
</dbReference>
<dbReference type="InterPro" id="IPR059179">
    <property type="entry name" value="MLKL-like_MCAfunc"/>
</dbReference>
<dbReference type="InterPro" id="IPR045766">
    <property type="entry name" value="MCAfunc"/>
</dbReference>
<dbReference type="Proteomes" id="UP001630127">
    <property type="component" value="Unassembled WGS sequence"/>
</dbReference>
<evidence type="ECO:0000259" key="1">
    <source>
        <dbReference type="Pfam" id="PF19584"/>
    </source>
</evidence>
<evidence type="ECO:0000313" key="2">
    <source>
        <dbReference type="EMBL" id="KAL3521253.1"/>
    </source>
</evidence>
<evidence type="ECO:0000313" key="3">
    <source>
        <dbReference type="Proteomes" id="UP001630127"/>
    </source>
</evidence>
<accession>A0ABD2ZUG9</accession>
<organism evidence="2 3">
    <name type="scientific">Cinchona calisaya</name>
    <dbReference type="NCBI Taxonomy" id="153742"/>
    <lineage>
        <taxon>Eukaryota</taxon>
        <taxon>Viridiplantae</taxon>
        <taxon>Streptophyta</taxon>
        <taxon>Embryophyta</taxon>
        <taxon>Tracheophyta</taxon>
        <taxon>Spermatophyta</taxon>
        <taxon>Magnoliopsida</taxon>
        <taxon>eudicotyledons</taxon>
        <taxon>Gunneridae</taxon>
        <taxon>Pentapetalae</taxon>
        <taxon>asterids</taxon>
        <taxon>lamiids</taxon>
        <taxon>Gentianales</taxon>
        <taxon>Rubiaceae</taxon>
        <taxon>Cinchonoideae</taxon>
        <taxon>Cinchoneae</taxon>
        <taxon>Cinchona</taxon>
    </lineage>
</organism>
<dbReference type="InterPro" id="IPR006461">
    <property type="entry name" value="PLAC_motif_containing"/>
</dbReference>
<dbReference type="Pfam" id="PF19584">
    <property type="entry name" value="MCAfunc"/>
    <property type="match status" value="1"/>
</dbReference>
<comment type="caution">
    <text evidence="2">The sequence shown here is derived from an EMBL/GenBank/DDBJ whole genome shotgun (WGS) entry which is preliminary data.</text>
</comment>
<dbReference type="Gene3D" id="1.20.930.20">
    <property type="entry name" value="Adaptor protein Cbl, N-terminal domain"/>
    <property type="match status" value="1"/>
</dbReference>
<protein>
    <recommendedName>
        <fullName evidence="1">MCAfunc domain-containing protein</fullName>
    </recommendedName>
</protein>
<dbReference type="EMBL" id="JBJUIK010000008">
    <property type="protein sequence ID" value="KAL3521253.1"/>
    <property type="molecule type" value="Genomic_DNA"/>
</dbReference>
<dbReference type="PANTHER" id="PTHR46604">
    <property type="entry name" value="PROTEIN MID1-COMPLEMENTING ACTIVITY 1"/>
    <property type="match status" value="1"/>
</dbReference>
<sequence length="378" mass="43120">MGSSGQAPRADAVGLINLVTTAARNATTHKNNCQQLADHVRMIGNLLEKLKATDLMKLPATAEPLALLVEALKKALDLVESCRYKSHFYMLSMGWNVVYQFRQVQDEIDRYVKLVPLISLVHEFRLQNVKESLEAIEEDQREYTLDEGDLQTQDVILKSDRSKKDANVLEKSLSRRYPDLQFYEALQEEKEKLQHELHRSRETNDPKQCRVIEHLIDVTQNLVNVPAEKDLGLNLQPYIGPGWVTTKSSPGLNGSEWQADLFDCCSEPCLSMKTCIYPCRIFSRIANLVSKGKITSEEALNNLMAYSFFCACCFYTCRVRGKLRQLFGIEGGLCDDCLTHLMCCCCAMVQEWRELELRGFEGCQGRRNIPPPYQYMNP</sequence>
<dbReference type="InterPro" id="IPR036537">
    <property type="entry name" value="Adaptor_Cbl_N_dom_sf"/>
</dbReference>